<dbReference type="GO" id="GO:0005524">
    <property type="term" value="F:ATP binding"/>
    <property type="evidence" value="ECO:0007669"/>
    <property type="project" value="UniProtKB-KW"/>
</dbReference>
<dbReference type="GO" id="GO:0000723">
    <property type="term" value="P:telomere maintenance"/>
    <property type="evidence" value="ECO:0007669"/>
    <property type="project" value="InterPro"/>
</dbReference>
<comment type="similarity">
    <text evidence="1">Belongs to the helicase family.</text>
</comment>
<name>A0A834X038_9FABA</name>
<dbReference type="EC" id="5.6.2.3" evidence="1"/>
<dbReference type="GO" id="GO:0016787">
    <property type="term" value="F:hydrolase activity"/>
    <property type="evidence" value="ECO:0007669"/>
    <property type="project" value="UniProtKB-KW"/>
</dbReference>
<dbReference type="Pfam" id="PF05970">
    <property type="entry name" value="PIF1"/>
    <property type="match status" value="1"/>
</dbReference>
<evidence type="ECO:0000256" key="2">
    <source>
        <dbReference type="SAM" id="MobiDB-lite"/>
    </source>
</evidence>
<feature type="compositionally biased region" description="Basic and acidic residues" evidence="2">
    <location>
        <begin position="53"/>
        <end position="92"/>
    </location>
</feature>
<keyword evidence="1" id="KW-0547">Nucleotide-binding</keyword>
<dbReference type="InterPro" id="IPR010285">
    <property type="entry name" value="DNA_helicase_pif1-like_DEAD"/>
</dbReference>
<dbReference type="PANTHER" id="PTHR10492:SF101">
    <property type="entry name" value="ATP-DEPENDENT DNA HELICASE"/>
    <property type="match status" value="1"/>
</dbReference>
<evidence type="ECO:0000259" key="4">
    <source>
        <dbReference type="Pfam" id="PF21530"/>
    </source>
</evidence>
<dbReference type="OrthoDB" id="272985at2759"/>
<protein>
    <recommendedName>
        <fullName evidence="1">ATP-dependent DNA helicase</fullName>
        <ecNumber evidence="1">5.6.2.3</ecNumber>
    </recommendedName>
</protein>
<feature type="domain" description="DNA helicase Pif1-like 2B" evidence="4">
    <location>
        <begin position="294"/>
        <end position="339"/>
    </location>
</feature>
<reference evidence="5" key="1">
    <citation type="submission" date="2020-09" db="EMBL/GenBank/DDBJ databases">
        <title>Genome-Enabled Discovery of Anthraquinone Biosynthesis in Senna tora.</title>
        <authorList>
            <person name="Kang S.-H."/>
            <person name="Pandey R.P."/>
            <person name="Lee C.-M."/>
            <person name="Sim J.-S."/>
            <person name="Jeong J.-T."/>
            <person name="Choi B.-S."/>
            <person name="Jung M."/>
            <person name="Ginzburg D."/>
            <person name="Zhao K."/>
            <person name="Won S.Y."/>
            <person name="Oh T.-J."/>
            <person name="Yu Y."/>
            <person name="Kim N.-H."/>
            <person name="Lee O.R."/>
            <person name="Lee T.-H."/>
            <person name="Bashyal P."/>
            <person name="Kim T.-S."/>
            <person name="Lee W.-H."/>
            <person name="Kawkins C."/>
            <person name="Kim C.-K."/>
            <person name="Kim J.S."/>
            <person name="Ahn B.O."/>
            <person name="Rhee S.Y."/>
            <person name="Sohng J.K."/>
        </authorList>
    </citation>
    <scope>NUCLEOTIDE SEQUENCE</scope>
    <source>
        <tissue evidence="5">Leaf</tissue>
    </source>
</reference>
<dbReference type="InterPro" id="IPR027417">
    <property type="entry name" value="P-loop_NTPase"/>
</dbReference>
<evidence type="ECO:0000313" key="5">
    <source>
        <dbReference type="EMBL" id="KAF7835704.1"/>
    </source>
</evidence>
<comment type="cofactor">
    <cofactor evidence="1">
        <name>Mg(2+)</name>
        <dbReference type="ChEBI" id="CHEBI:18420"/>
    </cofactor>
</comment>
<feature type="region of interest" description="Disordered" evidence="2">
    <location>
        <begin position="33"/>
        <end position="92"/>
    </location>
</feature>
<dbReference type="SUPFAM" id="SSF52540">
    <property type="entry name" value="P-loop containing nucleoside triphosphate hydrolases"/>
    <property type="match status" value="1"/>
</dbReference>
<gene>
    <name evidence="5" type="ORF">G2W53_010563</name>
</gene>
<dbReference type="AlphaFoldDB" id="A0A834X038"/>
<dbReference type="Pfam" id="PF21530">
    <property type="entry name" value="Pif1_2B_dom"/>
    <property type="match status" value="1"/>
</dbReference>
<dbReference type="PANTHER" id="PTHR10492">
    <property type="match status" value="1"/>
</dbReference>
<sequence length="451" mass="50347">MASRNQPISSMNPMQHRDTTVKVSVVRLWCVPPYSSNTSKPNPVAQVASHKLAPRDDDEKEEEDRCSTNGETRKSYNVKDEEKEEGPKITGHHEEQNATMLIPDLIAVKALGKYPFGGKVVVLGGDFRQILPVIPRAGREDIVLASLNSSYLWPSCKVLSLTKNMRLSQGYSVEENSSISRFAEWILKVGEGNIGKIMNDEEHEITIDDDILIHDAEDPIQAIVESTYLKLVDNFKNYIYFRERAILSPTLDDFAQVNEFMLGLLPGEERTYLSSNAICNQDPQHQLAEVYTTEFLSTICGSGLPYHQLKLKVGAPIMLLCNIDRSMGLSNGTQLILTRMCERVIEASIMSGKFAGEKVLIARMLISPSDYNLPFKFQRRQFPVVLSFAMTINKSQEQTLSNVGDGKSQDQISMACVDVKKNVIVTISSEGDGKSQDQISMACKDAYITHV</sequence>
<evidence type="ECO:0000259" key="3">
    <source>
        <dbReference type="Pfam" id="PF05970"/>
    </source>
</evidence>
<dbReference type="GO" id="GO:0006310">
    <property type="term" value="P:DNA recombination"/>
    <property type="evidence" value="ECO:0007669"/>
    <property type="project" value="UniProtKB-KW"/>
</dbReference>
<keyword evidence="6" id="KW-1185">Reference proteome</keyword>
<dbReference type="InterPro" id="IPR049163">
    <property type="entry name" value="Pif1-like_2B_dom"/>
</dbReference>
<comment type="catalytic activity">
    <reaction evidence="1">
        <text>ATP + H2O = ADP + phosphate + H(+)</text>
        <dbReference type="Rhea" id="RHEA:13065"/>
        <dbReference type="ChEBI" id="CHEBI:15377"/>
        <dbReference type="ChEBI" id="CHEBI:15378"/>
        <dbReference type="ChEBI" id="CHEBI:30616"/>
        <dbReference type="ChEBI" id="CHEBI:43474"/>
        <dbReference type="ChEBI" id="CHEBI:456216"/>
        <dbReference type="EC" id="5.6.2.3"/>
    </reaction>
</comment>
<accession>A0A834X038</accession>
<dbReference type="EMBL" id="JAAIUW010000004">
    <property type="protein sequence ID" value="KAF7835704.1"/>
    <property type="molecule type" value="Genomic_DNA"/>
</dbReference>
<dbReference type="Proteomes" id="UP000634136">
    <property type="component" value="Unassembled WGS sequence"/>
</dbReference>
<evidence type="ECO:0000256" key="1">
    <source>
        <dbReference type="RuleBase" id="RU363044"/>
    </source>
</evidence>
<organism evidence="5 6">
    <name type="scientific">Senna tora</name>
    <dbReference type="NCBI Taxonomy" id="362788"/>
    <lineage>
        <taxon>Eukaryota</taxon>
        <taxon>Viridiplantae</taxon>
        <taxon>Streptophyta</taxon>
        <taxon>Embryophyta</taxon>
        <taxon>Tracheophyta</taxon>
        <taxon>Spermatophyta</taxon>
        <taxon>Magnoliopsida</taxon>
        <taxon>eudicotyledons</taxon>
        <taxon>Gunneridae</taxon>
        <taxon>Pentapetalae</taxon>
        <taxon>rosids</taxon>
        <taxon>fabids</taxon>
        <taxon>Fabales</taxon>
        <taxon>Fabaceae</taxon>
        <taxon>Caesalpinioideae</taxon>
        <taxon>Cassia clade</taxon>
        <taxon>Senna</taxon>
    </lineage>
</organism>
<keyword evidence="1 5" id="KW-0347">Helicase</keyword>
<keyword evidence="1" id="KW-0233">DNA recombination</keyword>
<proteinExistence type="inferred from homology"/>
<keyword evidence="1" id="KW-0227">DNA damage</keyword>
<feature type="domain" description="DNA helicase Pif1-like DEAD-box helicase" evidence="3">
    <location>
        <begin position="112"/>
        <end position="196"/>
    </location>
</feature>
<evidence type="ECO:0000313" key="6">
    <source>
        <dbReference type="Proteomes" id="UP000634136"/>
    </source>
</evidence>
<dbReference type="GO" id="GO:0006281">
    <property type="term" value="P:DNA repair"/>
    <property type="evidence" value="ECO:0007669"/>
    <property type="project" value="UniProtKB-KW"/>
</dbReference>
<keyword evidence="1" id="KW-0378">Hydrolase</keyword>
<keyword evidence="1" id="KW-0067">ATP-binding</keyword>
<dbReference type="GO" id="GO:0043139">
    <property type="term" value="F:5'-3' DNA helicase activity"/>
    <property type="evidence" value="ECO:0007669"/>
    <property type="project" value="UniProtKB-EC"/>
</dbReference>
<comment type="caution">
    <text evidence="5">The sequence shown here is derived from an EMBL/GenBank/DDBJ whole genome shotgun (WGS) entry which is preliminary data.</text>
</comment>
<keyword evidence="1" id="KW-0234">DNA repair</keyword>